<name>A0A803PUK3_CANSA</name>
<feature type="region of interest" description="Disordered" evidence="1">
    <location>
        <begin position="78"/>
        <end position="128"/>
    </location>
</feature>
<dbReference type="EnsemblPlants" id="evm.model.06.1456">
    <property type="protein sequence ID" value="cds.evm.model.06.1456"/>
    <property type="gene ID" value="evm.TU.06.1456"/>
</dbReference>
<feature type="compositionally biased region" description="Acidic residues" evidence="1">
    <location>
        <begin position="115"/>
        <end position="128"/>
    </location>
</feature>
<dbReference type="AlphaFoldDB" id="A0A803PUK3"/>
<proteinExistence type="predicted"/>
<reference evidence="2" key="2">
    <citation type="submission" date="2021-03" db="UniProtKB">
        <authorList>
            <consortium name="EnsemblPlants"/>
        </authorList>
    </citation>
    <scope>IDENTIFICATION</scope>
</reference>
<organism evidence="2 3">
    <name type="scientific">Cannabis sativa</name>
    <name type="common">Hemp</name>
    <name type="synonym">Marijuana</name>
    <dbReference type="NCBI Taxonomy" id="3483"/>
    <lineage>
        <taxon>Eukaryota</taxon>
        <taxon>Viridiplantae</taxon>
        <taxon>Streptophyta</taxon>
        <taxon>Embryophyta</taxon>
        <taxon>Tracheophyta</taxon>
        <taxon>Spermatophyta</taxon>
        <taxon>Magnoliopsida</taxon>
        <taxon>eudicotyledons</taxon>
        <taxon>Gunneridae</taxon>
        <taxon>Pentapetalae</taxon>
        <taxon>rosids</taxon>
        <taxon>fabids</taxon>
        <taxon>Rosales</taxon>
        <taxon>Cannabaceae</taxon>
        <taxon>Cannabis</taxon>
    </lineage>
</organism>
<evidence type="ECO:0000256" key="1">
    <source>
        <dbReference type="SAM" id="MobiDB-lite"/>
    </source>
</evidence>
<dbReference type="Proteomes" id="UP000596661">
    <property type="component" value="Chromosome 6"/>
</dbReference>
<evidence type="ECO:0000313" key="3">
    <source>
        <dbReference type="Proteomes" id="UP000596661"/>
    </source>
</evidence>
<accession>A0A803PUK3</accession>
<sequence>MSKRLHDWRADAKKAWKENIKKYGEEEVTRRSCLNVVTSEVWAKARVKQNVKNRVQVKIQDMLVMTQVMGERSRHLRGLSQLPRRRVGAKKATPRAAIWPPGAGSSSHDAPPTQDDNDNDDDNTIVDL</sequence>
<reference evidence="2" key="1">
    <citation type="submission" date="2018-11" db="EMBL/GenBank/DDBJ databases">
        <authorList>
            <person name="Grassa J C."/>
        </authorList>
    </citation>
    <scope>NUCLEOTIDE SEQUENCE [LARGE SCALE GENOMIC DNA]</scope>
</reference>
<dbReference type="EMBL" id="UZAU01000611">
    <property type="status" value="NOT_ANNOTATED_CDS"/>
    <property type="molecule type" value="Genomic_DNA"/>
</dbReference>
<dbReference type="Gramene" id="evm.model.06.1456">
    <property type="protein sequence ID" value="cds.evm.model.06.1456"/>
    <property type="gene ID" value="evm.TU.06.1456"/>
</dbReference>
<keyword evidence="3" id="KW-1185">Reference proteome</keyword>
<evidence type="ECO:0000313" key="2">
    <source>
        <dbReference type="EnsemblPlants" id="cds.evm.model.06.1456"/>
    </source>
</evidence>
<feature type="compositionally biased region" description="Basic residues" evidence="1">
    <location>
        <begin position="83"/>
        <end position="93"/>
    </location>
</feature>
<protein>
    <submittedName>
        <fullName evidence="2">Uncharacterized protein</fullName>
    </submittedName>
</protein>